<keyword evidence="2" id="KW-1185">Reference proteome</keyword>
<organism evidence="1 2">
    <name type="scientific">Polyplax serrata</name>
    <name type="common">Common mouse louse</name>
    <dbReference type="NCBI Taxonomy" id="468196"/>
    <lineage>
        <taxon>Eukaryota</taxon>
        <taxon>Metazoa</taxon>
        <taxon>Ecdysozoa</taxon>
        <taxon>Arthropoda</taxon>
        <taxon>Hexapoda</taxon>
        <taxon>Insecta</taxon>
        <taxon>Pterygota</taxon>
        <taxon>Neoptera</taxon>
        <taxon>Paraneoptera</taxon>
        <taxon>Psocodea</taxon>
        <taxon>Troctomorpha</taxon>
        <taxon>Phthiraptera</taxon>
        <taxon>Anoplura</taxon>
        <taxon>Polyplacidae</taxon>
        <taxon>Polyplax</taxon>
    </lineage>
</organism>
<dbReference type="Proteomes" id="UP001359485">
    <property type="component" value="Unassembled WGS sequence"/>
</dbReference>
<evidence type="ECO:0000313" key="2">
    <source>
        <dbReference type="Proteomes" id="UP001359485"/>
    </source>
</evidence>
<reference evidence="1 2" key="1">
    <citation type="submission" date="2023-09" db="EMBL/GenBank/DDBJ databases">
        <title>Genomes of two closely related lineages of the louse Polyplax serrata with different host specificities.</title>
        <authorList>
            <person name="Martinu J."/>
            <person name="Tarabai H."/>
            <person name="Stefka J."/>
            <person name="Hypsa V."/>
        </authorList>
    </citation>
    <scope>NUCLEOTIDE SEQUENCE [LARGE SCALE GENOMIC DNA]</scope>
    <source>
        <strain evidence="1">98ZLc_SE</strain>
    </source>
</reference>
<sequence length="83" mass="9454">MENEKERKDNQQQLTMIFCLDGSLRLHVGKEAVEYCKEAVSIVGACYFLRQAEVPKQWQTECQGDVDGVPGWGGCFRSPERDN</sequence>
<evidence type="ECO:0000313" key="1">
    <source>
        <dbReference type="EMBL" id="KAK6628036.1"/>
    </source>
</evidence>
<comment type="caution">
    <text evidence="1">The sequence shown here is derived from an EMBL/GenBank/DDBJ whole genome shotgun (WGS) entry which is preliminary data.</text>
</comment>
<dbReference type="EMBL" id="JAWJWF010000045">
    <property type="protein sequence ID" value="KAK6628036.1"/>
    <property type="molecule type" value="Genomic_DNA"/>
</dbReference>
<protein>
    <submittedName>
        <fullName evidence="1">Uncharacterized protein</fullName>
    </submittedName>
</protein>
<gene>
    <name evidence="1" type="ORF">RUM44_010518</name>
</gene>
<proteinExistence type="predicted"/>
<name>A0ABR1AVT9_POLSC</name>
<accession>A0ABR1AVT9</accession>